<evidence type="ECO:0000313" key="6">
    <source>
        <dbReference type="Proteomes" id="UP000693970"/>
    </source>
</evidence>
<dbReference type="GO" id="GO:0010265">
    <property type="term" value="P:SCF complex assembly"/>
    <property type="evidence" value="ECO:0007669"/>
    <property type="project" value="InterPro"/>
</dbReference>
<accession>A0A9K3KL00</accession>
<dbReference type="OrthoDB" id="6260732at2759"/>
<dbReference type="InterPro" id="IPR039852">
    <property type="entry name" value="CAND1/CAND2"/>
</dbReference>
<reference evidence="5" key="2">
    <citation type="submission" date="2021-04" db="EMBL/GenBank/DDBJ databases">
        <authorList>
            <person name="Podell S."/>
        </authorList>
    </citation>
    <scope>NUCLEOTIDE SEQUENCE</scope>
    <source>
        <strain evidence="5">Hildebrandi</strain>
    </source>
</reference>
<dbReference type="PANTHER" id="PTHR12696">
    <property type="entry name" value="TIP120"/>
    <property type="match status" value="1"/>
</dbReference>
<keyword evidence="6" id="KW-1185">Reference proteome</keyword>
<evidence type="ECO:0000313" key="5">
    <source>
        <dbReference type="EMBL" id="KAG7345694.1"/>
    </source>
</evidence>
<evidence type="ECO:0000256" key="1">
    <source>
        <dbReference type="ARBA" id="ARBA00022737"/>
    </source>
</evidence>
<name>A0A9K3KL00_9STRA</name>
<comment type="caution">
    <text evidence="5">The sequence shown here is derived from an EMBL/GenBank/DDBJ whole genome shotgun (WGS) entry which is preliminary data.</text>
</comment>
<feature type="compositionally biased region" description="Acidic residues" evidence="3">
    <location>
        <begin position="407"/>
        <end position="449"/>
    </location>
</feature>
<gene>
    <name evidence="5" type="ORF">IV203_033225</name>
</gene>
<dbReference type="Pfam" id="PF25782">
    <property type="entry name" value="TPR_CAND1"/>
    <property type="match status" value="1"/>
</dbReference>
<evidence type="ECO:0000256" key="3">
    <source>
        <dbReference type="SAM" id="MobiDB-lite"/>
    </source>
</evidence>
<evidence type="ECO:0000259" key="4">
    <source>
        <dbReference type="Pfam" id="PF08623"/>
    </source>
</evidence>
<dbReference type="EMBL" id="JAGRRH010000022">
    <property type="protein sequence ID" value="KAG7345694.1"/>
    <property type="molecule type" value="Genomic_DNA"/>
</dbReference>
<dbReference type="Pfam" id="PF08623">
    <property type="entry name" value="TIP120"/>
    <property type="match status" value="1"/>
</dbReference>
<dbReference type="InterPro" id="IPR013932">
    <property type="entry name" value="TATA-bd_TIP120"/>
</dbReference>
<keyword evidence="1" id="KW-0677">Repeat</keyword>
<organism evidence="5 6">
    <name type="scientific">Nitzschia inconspicua</name>
    <dbReference type="NCBI Taxonomy" id="303405"/>
    <lineage>
        <taxon>Eukaryota</taxon>
        <taxon>Sar</taxon>
        <taxon>Stramenopiles</taxon>
        <taxon>Ochrophyta</taxon>
        <taxon>Bacillariophyta</taxon>
        <taxon>Bacillariophyceae</taxon>
        <taxon>Bacillariophycidae</taxon>
        <taxon>Bacillariales</taxon>
        <taxon>Bacillariaceae</taxon>
        <taxon>Nitzschia</taxon>
    </lineage>
</organism>
<protein>
    <submittedName>
        <fullName evidence="5">TATA binding TBP-interacting protein</fullName>
    </submittedName>
</protein>
<evidence type="ECO:0000256" key="2">
    <source>
        <dbReference type="ARBA" id="ARBA00022786"/>
    </source>
</evidence>
<feature type="region of interest" description="Disordered" evidence="3">
    <location>
        <begin position="404"/>
        <end position="450"/>
    </location>
</feature>
<sequence>MSSSSSSSSSSTSINALLKKTEHYDKDERYMATSDLCEVLKRRASGDLSSSTGSNVAFDASTQRRICTAVLRLLHDKSNDVQAIAVKTLGVLLTTVQQELVLEIADSLADQVLDASKSELRDVYAIGLRTLVKTIPPAMGDQTSSRLVGRLLDGIRTSSSGTGTSTSAAVAADASSTSTTNPDEIVLSCLDVLTDLLGRFGATAVSVTRQHEPILQICLQLLSGQSSAVVRKRAGNTIGCLSVVLSDALLVSMVERLLTQIESMASSSSTDGGNKKGSATQGDTRALIRTMCTVSGAVGHRLQQPQIDRIIPIFLRFTKPEDAITGDDDDVDNDGDANADMMDETDENMDEDETAMAIANELRESCFMGFESFVLKCPTQVEPHLEKIVQAALAYMSYDPNYSYGTTDEEDAANGDEGDDDDVEFDDAEYDDEYEEEEEDDGDDDDDDESWKVRRSAIRALTAVIEAKKHDPSKLWTHAYAVRRGKTTIVAAALVQRFKEREENCRVGILEAFTKLLAVTTKAAEIGAVIRFAGVDSSSDEMDTAGTDGVTTIDLRTQYAPSVVKACEKLLSVKKGGERSKSHALALLSTLCKAPGGIGGEAEIISVFKHVQTFLGDEESTADGDYHKDATSKALRLDALSLVVAMLDSGNHNPVHIRKGLSLALLPKLCVAVNEQWYKVIAEALRALGAVPVFFVVGYNDGEESAEEKDKEMTMIASQLYTSIEPLLAAHDVDQEIKECALTATASLLSALHSNLSIEQKRRLLALLLERLKNETTRIAAIKTLNAIAASSGDMDAAEKIDLSDILGEAIESMAGFLKLQSRSLKQNSLEGLGIVITNHGSSIPAEDAQKLFSMVLLELSDLVVDSDLHISHLSLRAAISALIVCPACSSSVKDHILPKVLELSSSPLLQDLALESLLALLEQIVVSNAVDFAELLAMLQARLEQTAGSKHAIYNLAQCIAVITAATSPENLQGVLAETLAILEGSPTPDDPVELRKVQLAILVSGDLGRQIDFGTMPGVSEKLNSIYMGYFASSSEDLKNAAAYALGRAAVGAQTVFLPAIVDALEQNSEKKQYLLLSSLRGFIQCSYQQSGGEGISTSLQVIMPHLETHSSDSEEGVRTMVAECMGSLTCMQPAVMLEKLSTLADAHSAITTEGGLVDPADTVSKKNALVCWTVATSVKLAIAGKADQGQLSIYMPNILKLLQQNELGVRNAALLMVYSAVHHMPQLVAGLMDQITPSLFEVSSLKLERKVDLGPFTHKVDDALPLRKASLSIFATCLENLPSSLDIAAFMPVLAKALADHEDIQLQAHQIIISMCMRQPTYFIAAVETFVEPLEKTIHKKAGQKQGTELERLQEWIKSALRTMVALSKVEGTMNNRKFAEFVERTQANSKFRPTLDAIDDER</sequence>
<keyword evidence="2" id="KW-0833">Ubl conjugation pathway</keyword>
<dbReference type="Proteomes" id="UP000693970">
    <property type="component" value="Unassembled WGS sequence"/>
</dbReference>
<feature type="domain" description="TATA-binding protein interacting (TIP20)" evidence="4">
    <location>
        <begin position="1230"/>
        <end position="1389"/>
    </location>
</feature>
<reference evidence="5" key="1">
    <citation type="journal article" date="2021" name="Sci. Rep.">
        <title>Diploid genomic architecture of Nitzschia inconspicua, an elite biomass production diatom.</title>
        <authorList>
            <person name="Oliver A."/>
            <person name="Podell S."/>
            <person name="Pinowska A."/>
            <person name="Traller J.C."/>
            <person name="Smith S.R."/>
            <person name="McClure R."/>
            <person name="Beliaev A."/>
            <person name="Bohutskyi P."/>
            <person name="Hill E.A."/>
            <person name="Rabines A."/>
            <person name="Zheng H."/>
            <person name="Allen L.Z."/>
            <person name="Kuo A."/>
            <person name="Grigoriev I.V."/>
            <person name="Allen A.E."/>
            <person name="Hazlebeck D."/>
            <person name="Allen E.E."/>
        </authorList>
    </citation>
    <scope>NUCLEOTIDE SEQUENCE</scope>
    <source>
        <strain evidence="5">Hildebrandi</strain>
    </source>
</reference>
<proteinExistence type="predicted"/>